<dbReference type="GO" id="GO:0006351">
    <property type="term" value="P:DNA-templated transcription"/>
    <property type="evidence" value="ECO:0007669"/>
    <property type="project" value="InterPro"/>
</dbReference>
<feature type="compositionally biased region" description="Polar residues" evidence="8">
    <location>
        <begin position="789"/>
        <end position="808"/>
    </location>
</feature>
<reference evidence="11" key="1">
    <citation type="submission" date="2016-05" db="EMBL/GenBank/DDBJ databases">
        <title>Comparative genomics of biotechnologically important yeasts.</title>
        <authorList>
            <consortium name="DOE Joint Genome Institute"/>
            <person name="Riley R."/>
            <person name="Haridas S."/>
            <person name="Wolfe K.H."/>
            <person name="Lopes M.R."/>
            <person name="Hittinger C.T."/>
            <person name="Goker M."/>
            <person name="Salamov A."/>
            <person name="Wisecaver J."/>
            <person name="Long T.M."/>
            <person name="Aerts A.L."/>
            <person name="Barry K."/>
            <person name="Choi C."/>
            <person name="Clum A."/>
            <person name="Coughlan A.Y."/>
            <person name="Deshpande S."/>
            <person name="Douglass A.P."/>
            <person name="Hanson S.J."/>
            <person name="Klenk H.-P."/>
            <person name="Labutti K."/>
            <person name="Lapidus A."/>
            <person name="Lindquist E."/>
            <person name="Lipzen A."/>
            <person name="Meier-Kolthoff J.P."/>
            <person name="Ohm R.A."/>
            <person name="Otillar R.P."/>
            <person name="Pangilinan J."/>
            <person name="Peng Y."/>
            <person name="Rokas A."/>
            <person name="Rosa C.A."/>
            <person name="Scheuner C."/>
            <person name="Sibirny A.A."/>
            <person name="Slot J.C."/>
            <person name="Stielow J.B."/>
            <person name="Sun H."/>
            <person name="Kurtzman C.P."/>
            <person name="Blackwell M."/>
            <person name="Grigoriev I.V."/>
            <person name="Jeffries T.W."/>
        </authorList>
    </citation>
    <scope>NUCLEOTIDE SEQUENCE [LARGE SCALE GENOMIC DNA]</scope>
    <source>
        <strain evidence="11">NRRL Y-12698</strain>
    </source>
</reference>
<evidence type="ECO:0000256" key="3">
    <source>
        <dbReference type="ARBA" id="ARBA00022833"/>
    </source>
</evidence>
<dbReference type="CDD" id="cd00067">
    <property type="entry name" value="GAL4"/>
    <property type="match status" value="1"/>
</dbReference>
<organism evidence="10 11">
    <name type="scientific">Babjeviella inositovora NRRL Y-12698</name>
    <dbReference type="NCBI Taxonomy" id="984486"/>
    <lineage>
        <taxon>Eukaryota</taxon>
        <taxon>Fungi</taxon>
        <taxon>Dikarya</taxon>
        <taxon>Ascomycota</taxon>
        <taxon>Saccharomycotina</taxon>
        <taxon>Pichiomycetes</taxon>
        <taxon>Serinales incertae sedis</taxon>
        <taxon>Babjeviella</taxon>
    </lineage>
</organism>
<proteinExistence type="predicted"/>
<evidence type="ECO:0000256" key="6">
    <source>
        <dbReference type="ARBA" id="ARBA00023163"/>
    </source>
</evidence>
<comment type="subcellular location">
    <subcellularLocation>
        <location evidence="1">Nucleus</location>
    </subcellularLocation>
</comment>
<dbReference type="Pfam" id="PF04082">
    <property type="entry name" value="Fungal_trans"/>
    <property type="match status" value="1"/>
</dbReference>
<evidence type="ECO:0000256" key="4">
    <source>
        <dbReference type="ARBA" id="ARBA00023015"/>
    </source>
</evidence>
<dbReference type="PANTHER" id="PTHR47540:SF1">
    <property type="entry name" value="ACTIVATOR OF STRESS GENES 1-RELATED"/>
    <property type="match status" value="1"/>
</dbReference>
<dbReference type="SMART" id="SM00906">
    <property type="entry name" value="Fungal_trans"/>
    <property type="match status" value="1"/>
</dbReference>
<keyword evidence="2" id="KW-0479">Metal-binding</keyword>
<evidence type="ECO:0000256" key="8">
    <source>
        <dbReference type="SAM" id="MobiDB-lite"/>
    </source>
</evidence>
<dbReference type="GO" id="GO:0008270">
    <property type="term" value="F:zinc ion binding"/>
    <property type="evidence" value="ECO:0007669"/>
    <property type="project" value="InterPro"/>
</dbReference>
<dbReference type="PROSITE" id="PS50048">
    <property type="entry name" value="ZN2_CY6_FUNGAL_2"/>
    <property type="match status" value="1"/>
</dbReference>
<dbReference type="GO" id="GO:0005634">
    <property type="term" value="C:nucleus"/>
    <property type="evidence" value="ECO:0007669"/>
    <property type="project" value="UniProtKB-SubCell"/>
</dbReference>
<dbReference type="STRING" id="984486.A0A1E3QMP1"/>
<dbReference type="CDD" id="cd12148">
    <property type="entry name" value="fungal_TF_MHR"/>
    <property type="match status" value="1"/>
</dbReference>
<dbReference type="SMART" id="SM00066">
    <property type="entry name" value="GAL4"/>
    <property type="match status" value="1"/>
</dbReference>
<dbReference type="OrthoDB" id="422427at2759"/>
<accession>A0A1E3QMP1</accession>
<keyword evidence="4" id="KW-0805">Transcription regulation</keyword>
<dbReference type="AlphaFoldDB" id="A0A1E3QMP1"/>
<dbReference type="GeneID" id="30150685"/>
<dbReference type="InterPro" id="IPR036864">
    <property type="entry name" value="Zn2-C6_fun-type_DNA-bd_sf"/>
</dbReference>
<dbReference type="GO" id="GO:0045944">
    <property type="term" value="P:positive regulation of transcription by RNA polymerase II"/>
    <property type="evidence" value="ECO:0007669"/>
    <property type="project" value="TreeGrafter"/>
</dbReference>
<evidence type="ECO:0000313" key="11">
    <source>
        <dbReference type="Proteomes" id="UP000094336"/>
    </source>
</evidence>
<dbReference type="Proteomes" id="UP000094336">
    <property type="component" value="Unassembled WGS sequence"/>
</dbReference>
<dbReference type="InterPro" id="IPR007219">
    <property type="entry name" value="XnlR_reg_dom"/>
</dbReference>
<evidence type="ECO:0000256" key="7">
    <source>
        <dbReference type="ARBA" id="ARBA00023242"/>
    </source>
</evidence>
<keyword evidence="11" id="KW-1185">Reference proteome</keyword>
<dbReference type="GO" id="GO:0043565">
    <property type="term" value="F:sequence-specific DNA binding"/>
    <property type="evidence" value="ECO:0007669"/>
    <property type="project" value="TreeGrafter"/>
</dbReference>
<feature type="compositionally biased region" description="Basic and acidic residues" evidence="8">
    <location>
        <begin position="650"/>
        <end position="660"/>
    </location>
</feature>
<dbReference type="Pfam" id="PF00172">
    <property type="entry name" value="Zn_clus"/>
    <property type="match status" value="1"/>
</dbReference>
<feature type="compositionally biased region" description="Polar residues" evidence="8">
    <location>
        <begin position="661"/>
        <end position="677"/>
    </location>
</feature>
<dbReference type="PROSITE" id="PS00463">
    <property type="entry name" value="ZN2_CY6_FUNGAL_1"/>
    <property type="match status" value="1"/>
</dbReference>
<feature type="region of interest" description="Disordered" evidence="8">
    <location>
        <begin position="630"/>
        <end position="678"/>
    </location>
</feature>
<dbReference type="Gene3D" id="4.10.240.10">
    <property type="entry name" value="Zn(2)-C6 fungal-type DNA-binding domain"/>
    <property type="match status" value="1"/>
</dbReference>
<evidence type="ECO:0000256" key="1">
    <source>
        <dbReference type="ARBA" id="ARBA00004123"/>
    </source>
</evidence>
<evidence type="ECO:0000259" key="9">
    <source>
        <dbReference type="PROSITE" id="PS50048"/>
    </source>
</evidence>
<keyword evidence="5" id="KW-0238">DNA-binding</keyword>
<evidence type="ECO:0000256" key="5">
    <source>
        <dbReference type="ARBA" id="ARBA00023125"/>
    </source>
</evidence>
<keyword evidence="6" id="KW-0804">Transcription</keyword>
<keyword evidence="3" id="KW-0862">Zinc</keyword>
<dbReference type="GO" id="GO:0000981">
    <property type="term" value="F:DNA-binding transcription factor activity, RNA polymerase II-specific"/>
    <property type="evidence" value="ECO:0007669"/>
    <property type="project" value="InterPro"/>
</dbReference>
<evidence type="ECO:0000313" key="10">
    <source>
        <dbReference type="EMBL" id="ODQ78986.1"/>
    </source>
</evidence>
<dbReference type="InterPro" id="IPR051711">
    <property type="entry name" value="Stress_Response_Reg"/>
</dbReference>
<gene>
    <name evidence="10" type="ORF">BABINDRAFT_8608</name>
</gene>
<dbReference type="InterPro" id="IPR001138">
    <property type="entry name" value="Zn2Cys6_DnaBD"/>
</dbReference>
<name>A0A1E3QMP1_9ASCO</name>
<feature type="domain" description="Zn(2)-C6 fungal-type" evidence="9">
    <location>
        <begin position="36"/>
        <end position="65"/>
    </location>
</feature>
<dbReference type="EMBL" id="KV454433">
    <property type="protein sequence ID" value="ODQ78986.1"/>
    <property type="molecule type" value="Genomic_DNA"/>
</dbReference>
<feature type="region of interest" description="Disordered" evidence="8">
    <location>
        <begin position="786"/>
        <end position="821"/>
    </location>
</feature>
<keyword evidence="7" id="KW-0539">Nucleus</keyword>
<protein>
    <recommendedName>
        <fullName evidence="9">Zn(2)-C6 fungal-type domain-containing protein</fullName>
    </recommendedName>
</protein>
<dbReference type="RefSeq" id="XP_018984314.1">
    <property type="nucleotide sequence ID" value="XM_019132832.1"/>
</dbReference>
<sequence length="837" mass="94912">MSNPESPEIYGEIIMPDENPLNVGADAGKKRRVTRACDECRKRKVKCDGQQPCIHCSVYSYECIYSTPIRTSRKRKRDRPSSRTELLEALVQRLLPGVDISEDKLDLALLAKTVQGEHIDVNRVVSQYNKEAEVPIQSTNEGHFEVSSGAPEDSVSPDFKDSEEIRIVLPPKPVALQLISNTWETACVLFRFYHRPSFIKNLDLLYEMEPADYTDEQHKFLPLVYAVLACGSLFKKSSLNDYQKNKSGSHSGFPPQVNSTGDSVESDEGYRYFLAARKLVNITDARDIFSMQTTLMLIIFLQCSARLSTCYSYIGIALRLALREGLHRKLYHPNMNLVELEVRKRIFYTVYKLDIYINAMLGLPRSICEDDFDQELPIELDDENITEREYLPQMPADKLSSSGVANCHTRLFLILDRLIKKFYPVRPSSNMPNPVSNQENVTILENELAEWIKSLPSELQPGGTPSFRYLKANRYLNLAYLHVQSMLYRPFIHYVAPEYSYNSSFNSVTEQHLIVNARKCVNVAIKIVELAELMVAEELLSGAYWFSNYSIFFSVACLVFYVHACSPDRYRENPLVYSILQPQWAEIMKITEVGKNVLLTLKDSSNAARRTYDILNQLFEQLNRRTAEKNSFSHISEPKVKRSTAGEASSESKEKLKTQEGYESNGATRKSTSQESFHQIPVAELSQIPESSYQVPTSHVVLESSNHQASQPELLSQISVQPKLVGSCNYQIPVQPPAPALTSDKTYYPEEAKCDDYIPGIMDNLEMQLFGRFLPPYMLPYKDEGPGQLGSQMPSGLATTSNNINNVWPDSPSGEALSDPNFTDLDFGDLMKSYNFS</sequence>
<dbReference type="PANTHER" id="PTHR47540">
    <property type="entry name" value="THIAMINE REPRESSIBLE GENES REGULATORY PROTEIN THI5"/>
    <property type="match status" value="1"/>
</dbReference>
<dbReference type="SUPFAM" id="SSF57701">
    <property type="entry name" value="Zn2/Cys6 DNA-binding domain"/>
    <property type="match status" value="1"/>
</dbReference>
<evidence type="ECO:0000256" key="2">
    <source>
        <dbReference type="ARBA" id="ARBA00022723"/>
    </source>
</evidence>